<name>A0A2N6QNU5_9BACT</name>
<dbReference type="EMBL" id="PNGJ01000010">
    <property type="protein sequence ID" value="PMC23192.1"/>
    <property type="molecule type" value="Genomic_DNA"/>
</dbReference>
<gene>
    <name evidence="3" type="ORF">CJ231_10985</name>
</gene>
<protein>
    <submittedName>
        <fullName evidence="3">9-O-acetylesterase</fullName>
    </submittedName>
</protein>
<dbReference type="InterPro" id="IPR005181">
    <property type="entry name" value="SASA"/>
</dbReference>
<dbReference type="AlphaFoldDB" id="A0A2N6QNU5"/>
<sequence length="479" mass="53990">MNYRKLTILTVVVFLATTVHAKVKLPHILSSGMVVQQQSKIRLWGWSKPHATIKVNVSWSMQGKTCTANQQGEWSIMVKTPQAGYTPLSITFDDGEPLTLSNILSGEVWVCAGQSNMEMPLRGFDECPVEGYLEAIKNANRTPGIRYLKVPVRMSARPLDDASCRWVEADMRGADNCSAVGYFFARTLRECLNIPIGLILANKGGTRVESWLNETNLRQYTNDPTDSLLIVKKFPQEWLCSMLWGNGTFHPIQKYTVKGILFYQGCSNVGNESEQYARRLEVLVNQWREAFAQPLLPFYFVQIAPYLYGNALATDAAYLREQQMIAAANIKNSSLVCTNDLVYPQEENQIHPSQKQQIGERLAFTALARDYGYDNIMYKSPSLGELTIQNDTCIVRLKDTYHGVKQQKEYTGFDIAGEDKIYYPAKATYKGNDIFILSSPQVLHPKAVRYCYRNFQLGNVANMAGLPLFPFSMNSNAAP</sequence>
<evidence type="ECO:0000259" key="2">
    <source>
        <dbReference type="Pfam" id="PF03629"/>
    </source>
</evidence>
<dbReference type="GO" id="GO:0001681">
    <property type="term" value="F:sialate O-acetylesterase activity"/>
    <property type="evidence" value="ECO:0007669"/>
    <property type="project" value="InterPro"/>
</dbReference>
<dbReference type="PANTHER" id="PTHR22901">
    <property type="entry name" value="SIALATE O-ACETYLESTERASE"/>
    <property type="match status" value="1"/>
</dbReference>
<dbReference type="Gene3D" id="3.40.50.1110">
    <property type="entry name" value="SGNH hydrolase"/>
    <property type="match status" value="1"/>
</dbReference>
<comment type="caution">
    <text evidence="3">The sequence shown here is derived from an EMBL/GenBank/DDBJ whole genome shotgun (WGS) entry which is preliminary data.</text>
</comment>
<organism evidence="3 4">
    <name type="scientific">Hoylesella buccalis</name>
    <dbReference type="NCBI Taxonomy" id="28127"/>
    <lineage>
        <taxon>Bacteria</taxon>
        <taxon>Pseudomonadati</taxon>
        <taxon>Bacteroidota</taxon>
        <taxon>Bacteroidia</taxon>
        <taxon>Bacteroidales</taxon>
        <taxon>Prevotellaceae</taxon>
        <taxon>Hoylesella</taxon>
    </lineage>
</organism>
<dbReference type="Proteomes" id="UP000235564">
    <property type="component" value="Unassembled WGS sequence"/>
</dbReference>
<dbReference type="InterPro" id="IPR036514">
    <property type="entry name" value="SGNH_hydro_sf"/>
</dbReference>
<dbReference type="InterPro" id="IPR039329">
    <property type="entry name" value="SIAE"/>
</dbReference>
<dbReference type="OrthoDB" id="9816001at2"/>
<dbReference type="SUPFAM" id="SSF52266">
    <property type="entry name" value="SGNH hydrolase"/>
    <property type="match status" value="1"/>
</dbReference>
<dbReference type="GO" id="GO:0005975">
    <property type="term" value="P:carbohydrate metabolic process"/>
    <property type="evidence" value="ECO:0007669"/>
    <property type="project" value="TreeGrafter"/>
</dbReference>
<evidence type="ECO:0000313" key="4">
    <source>
        <dbReference type="Proteomes" id="UP000235564"/>
    </source>
</evidence>
<accession>A0A2N6QNU5</accession>
<reference evidence="3 4" key="1">
    <citation type="submission" date="2017-09" db="EMBL/GenBank/DDBJ databases">
        <title>Bacterial strain isolated from the female urinary microbiota.</title>
        <authorList>
            <person name="Thomas-White K."/>
            <person name="Kumar N."/>
            <person name="Forster S."/>
            <person name="Putonti C."/>
            <person name="Lawley T."/>
            <person name="Wolfe A.J."/>
        </authorList>
    </citation>
    <scope>NUCLEOTIDE SEQUENCE [LARGE SCALE GENOMIC DNA]</scope>
    <source>
        <strain evidence="3 4">UMB0536</strain>
    </source>
</reference>
<dbReference type="RefSeq" id="WP_102697983.1">
    <property type="nucleotide sequence ID" value="NZ_PNGJ01000010.1"/>
</dbReference>
<dbReference type="PANTHER" id="PTHR22901:SF0">
    <property type="entry name" value="SIALATE O-ACETYLESTERASE"/>
    <property type="match status" value="1"/>
</dbReference>
<proteinExistence type="predicted"/>
<feature type="domain" description="Sialate O-acetylesterase" evidence="2">
    <location>
        <begin position="107"/>
        <end position="365"/>
    </location>
</feature>
<keyword evidence="1" id="KW-0378">Hydrolase</keyword>
<evidence type="ECO:0000256" key="1">
    <source>
        <dbReference type="ARBA" id="ARBA00022801"/>
    </source>
</evidence>
<evidence type="ECO:0000313" key="3">
    <source>
        <dbReference type="EMBL" id="PMC23192.1"/>
    </source>
</evidence>
<dbReference type="Pfam" id="PF03629">
    <property type="entry name" value="SASA"/>
    <property type="match status" value="1"/>
</dbReference>